<dbReference type="Pfam" id="PF06297">
    <property type="entry name" value="PET"/>
    <property type="match status" value="1"/>
</dbReference>
<feature type="region of interest" description="Disordered" evidence="2">
    <location>
        <begin position="1"/>
        <end position="22"/>
    </location>
</feature>
<accession>A0A1B6M7E5</accession>
<evidence type="ECO:0000256" key="1">
    <source>
        <dbReference type="ARBA" id="ARBA00022737"/>
    </source>
</evidence>
<name>A0A1B6M7E5_9HEMI</name>
<evidence type="ECO:0000256" key="2">
    <source>
        <dbReference type="SAM" id="MobiDB-lite"/>
    </source>
</evidence>
<proteinExistence type="predicted"/>
<feature type="region of interest" description="Disordered" evidence="2">
    <location>
        <begin position="349"/>
        <end position="454"/>
    </location>
</feature>
<dbReference type="InterPro" id="IPR047120">
    <property type="entry name" value="Pk/Esn/Tes"/>
</dbReference>
<organism evidence="4">
    <name type="scientific">Graphocephala atropunctata</name>
    <dbReference type="NCBI Taxonomy" id="36148"/>
    <lineage>
        <taxon>Eukaryota</taxon>
        <taxon>Metazoa</taxon>
        <taxon>Ecdysozoa</taxon>
        <taxon>Arthropoda</taxon>
        <taxon>Hexapoda</taxon>
        <taxon>Insecta</taxon>
        <taxon>Pterygota</taxon>
        <taxon>Neoptera</taxon>
        <taxon>Paraneoptera</taxon>
        <taxon>Hemiptera</taxon>
        <taxon>Auchenorrhyncha</taxon>
        <taxon>Membracoidea</taxon>
        <taxon>Cicadellidae</taxon>
        <taxon>Cicadellinae</taxon>
        <taxon>Cicadellini</taxon>
        <taxon>Graphocephala</taxon>
    </lineage>
</organism>
<keyword evidence="1" id="KW-0677">Repeat</keyword>
<feature type="compositionally biased region" description="Polar residues" evidence="2">
    <location>
        <begin position="418"/>
        <end position="454"/>
    </location>
</feature>
<reference evidence="4" key="1">
    <citation type="submission" date="2015-11" db="EMBL/GenBank/DDBJ databases">
        <title>De novo transcriptome assembly of four potential Pierce s Disease insect vectors from Arizona vineyards.</title>
        <authorList>
            <person name="Tassone E.E."/>
        </authorList>
    </citation>
    <scope>NUCLEOTIDE SEQUENCE</scope>
</reference>
<dbReference type="EMBL" id="GEBQ01008129">
    <property type="protein sequence ID" value="JAT31848.1"/>
    <property type="molecule type" value="Transcribed_RNA"/>
</dbReference>
<dbReference type="InterPro" id="IPR010442">
    <property type="entry name" value="PET_domain"/>
</dbReference>
<feature type="compositionally biased region" description="Polar residues" evidence="2">
    <location>
        <begin position="350"/>
        <end position="372"/>
    </location>
</feature>
<feature type="domain" description="PET" evidence="3">
    <location>
        <begin position="123"/>
        <end position="232"/>
    </location>
</feature>
<gene>
    <name evidence="4" type="ORF">g.35177</name>
</gene>
<dbReference type="GO" id="GO:0008270">
    <property type="term" value="F:zinc ion binding"/>
    <property type="evidence" value="ECO:0007669"/>
    <property type="project" value="InterPro"/>
</dbReference>
<evidence type="ECO:0000313" key="4">
    <source>
        <dbReference type="EMBL" id="JAT31848.1"/>
    </source>
</evidence>
<feature type="non-terminal residue" evidence="4">
    <location>
        <position position="510"/>
    </location>
</feature>
<dbReference type="PANTHER" id="PTHR24211">
    <property type="entry name" value="LIM DOMAIN-CONTAINING PROTEIN"/>
    <property type="match status" value="1"/>
</dbReference>
<sequence>NSLTPDKTFQKKMNEEEPSNNPPVWMVDLEKRLENIKQHRKLGHEVGAGSKCLKCKEACPGLELHFWRKRCISCKCTKEDHDVPPNENDLRFEILLCKNKYNNSKRFIKSDLINFNTKLSKTNSIERKSLLKDEEPKGPLLFDWVPPNVSEELAAEYMAQLPVDKIPIARSSGAQQRNLQLGKQIPLHDIDPAVWHKLSAEAQDGFQKYLLDIRDNAVGQGRVLKVYQKQYVAESTDQHLQLPQQSKAVKLDHTLPVPLQNNKFPVPFQQTNDAHLHDLMNNHNLQPFWKSENPRAGVVMGPKPFRAEISSMLPRHLPPISGYPDPLDDPTFLDNEKNGVNTLRRAMENSHITGQNNPSVGNQNPKSENSEMNEAPPSFNGDRSTPITKNALPSDPPGSFGDALSGQHSNIKDKWSGLPQNQPYQMSTQYGFDSHPTGYTPSTSSDPNNPEINTRNLKDIRAREHDEDLRNANENMHIVEEKPLDCAQCQLPILTGSVAVVTDRAGPGVA</sequence>
<dbReference type="PROSITE" id="PS51303">
    <property type="entry name" value="PET"/>
    <property type="match status" value="1"/>
</dbReference>
<dbReference type="AlphaFoldDB" id="A0A1B6M7E5"/>
<dbReference type="PANTHER" id="PTHR24211:SF22">
    <property type="entry name" value="TESTIN"/>
    <property type="match status" value="1"/>
</dbReference>
<protein>
    <recommendedName>
        <fullName evidence="3">PET domain-containing protein</fullName>
    </recommendedName>
</protein>
<evidence type="ECO:0000259" key="3">
    <source>
        <dbReference type="PROSITE" id="PS51303"/>
    </source>
</evidence>
<feature type="non-terminal residue" evidence="4">
    <location>
        <position position="1"/>
    </location>
</feature>